<name>A0A1J7IFW7_9PEZI</name>
<dbReference type="Proteomes" id="UP000182658">
    <property type="component" value="Unassembled WGS sequence"/>
</dbReference>
<gene>
    <name evidence="2" type="ORF">CONLIGDRAFT_647881</name>
</gene>
<accession>A0A1J7IFW7</accession>
<feature type="region of interest" description="Disordered" evidence="1">
    <location>
        <begin position="81"/>
        <end position="100"/>
    </location>
</feature>
<dbReference type="EMBL" id="KV875101">
    <property type="protein sequence ID" value="OIW26179.1"/>
    <property type="molecule type" value="Genomic_DNA"/>
</dbReference>
<evidence type="ECO:0000313" key="2">
    <source>
        <dbReference type="EMBL" id="OIW26179.1"/>
    </source>
</evidence>
<keyword evidence="3" id="KW-1185">Reference proteome</keyword>
<reference evidence="2 3" key="1">
    <citation type="submission" date="2016-10" db="EMBL/GenBank/DDBJ databases">
        <title>Draft genome sequence of Coniochaeta ligniaria NRRL30616, a lignocellulolytic fungus for bioabatement of inhibitors in plant biomass hydrolysates.</title>
        <authorList>
            <consortium name="DOE Joint Genome Institute"/>
            <person name="Jimenez D.J."/>
            <person name="Hector R.E."/>
            <person name="Riley R."/>
            <person name="Sun H."/>
            <person name="Grigoriev I.V."/>
            <person name="Van Elsas J.D."/>
            <person name="Nichols N.N."/>
        </authorList>
    </citation>
    <scope>NUCLEOTIDE SEQUENCE [LARGE SCALE GENOMIC DNA]</scope>
    <source>
        <strain evidence="2 3">NRRL 30616</strain>
    </source>
</reference>
<dbReference type="AlphaFoldDB" id="A0A1J7IFW7"/>
<proteinExistence type="predicted"/>
<organism evidence="2 3">
    <name type="scientific">Coniochaeta ligniaria NRRL 30616</name>
    <dbReference type="NCBI Taxonomy" id="1408157"/>
    <lineage>
        <taxon>Eukaryota</taxon>
        <taxon>Fungi</taxon>
        <taxon>Dikarya</taxon>
        <taxon>Ascomycota</taxon>
        <taxon>Pezizomycotina</taxon>
        <taxon>Sordariomycetes</taxon>
        <taxon>Sordariomycetidae</taxon>
        <taxon>Coniochaetales</taxon>
        <taxon>Coniochaetaceae</taxon>
        <taxon>Coniochaeta</taxon>
    </lineage>
</organism>
<feature type="region of interest" description="Disordered" evidence="1">
    <location>
        <begin position="120"/>
        <end position="145"/>
    </location>
</feature>
<dbReference type="InParanoid" id="A0A1J7IFW7"/>
<evidence type="ECO:0000313" key="3">
    <source>
        <dbReference type="Proteomes" id="UP000182658"/>
    </source>
</evidence>
<evidence type="ECO:0000256" key="1">
    <source>
        <dbReference type="SAM" id="MobiDB-lite"/>
    </source>
</evidence>
<protein>
    <submittedName>
        <fullName evidence="2">Uncharacterized protein</fullName>
    </submittedName>
</protein>
<sequence length="196" mass="21997">MRRVDQTMRYLDFTDLFCARLAEEITVGSTGPRLAPEDSRSRETEPFMTGVRIILGEYRLAAVPFSPISFHARFGEVSTAAQHKKNGGHVRSDTKKEGKWRRGKWNRRIRSLRIQLPPTDWGSHRCQATSGSPRSDVDANPGSLRRRNNCCRRDVSLSEAISFHVLSCHSRIAKQTDDALGLGLADTPDFADVQAT</sequence>